<evidence type="ECO:0000313" key="10">
    <source>
        <dbReference type="Proteomes" id="UP000237819"/>
    </source>
</evidence>
<dbReference type="PROSITE" id="PS50928">
    <property type="entry name" value="ABC_TM1"/>
    <property type="match status" value="1"/>
</dbReference>
<dbReference type="Proteomes" id="UP000237819">
    <property type="component" value="Unassembled WGS sequence"/>
</dbReference>
<dbReference type="GO" id="GO:0055085">
    <property type="term" value="P:transmembrane transport"/>
    <property type="evidence" value="ECO:0007669"/>
    <property type="project" value="InterPro"/>
</dbReference>
<feature type="transmembrane region" description="Helical" evidence="7">
    <location>
        <begin position="256"/>
        <end position="275"/>
    </location>
</feature>
<evidence type="ECO:0000256" key="7">
    <source>
        <dbReference type="RuleBase" id="RU363032"/>
    </source>
</evidence>
<evidence type="ECO:0000313" key="9">
    <source>
        <dbReference type="EMBL" id="PQO46627.1"/>
    </source>
</evidence>
<feature type="transmembrane region" description="Helical" evidence="7">
    <location>
        <begin position="196"/>
        <end position="221"/>
    </location>
</feature>
<keyword evidence="5 7" id="KW-1133">Transmembrane helix</keyword>
<feature type="transmembrane region" description="Helical" evidence="7">
    <location>
        <begin position="21"/>
        <end position="43"/>
    </location>
</feature>
<evidence type="ECO:0000256" key="1">
    <source>
        <dbReference type="ARBA" id="ARBA00004651"/>
    </source>
</evidence>
<evidence type="ECO:0000256" key="6">
    <source>
        <dbReference type="ARBA" id="ARBA00023136"/>
    </source>
</evidence>
<dbReference type="AlphaFoldDB" id="A0A2S8GQC6"/>
<dbReference type="GO" id="GO:0005524">
    <property type="term" value="F:ATP binding"/>
    <property type="evidence" value="ECO:0007669"/>
    <property type="project" value="UniProtKB-KW"/>
</dbReference>
<keyword evidence="4 7" id="KW-0812">Transmembrane</keyword>
<sequence>MPRRGFKATLIARRSCDVNGLQKTTVYALLILFAAIYSMPLLVMLSGSLKSPTEIQAAPNRLIPESLQWENYLTAIQSMPFWQYLSNTLTLCVGSVIGTVLSCSMAAYAFAKLKWWGRDKLFAVLIGTMLLPWHVTMIPRFLLLREVGLYNTLGALILPTFLGDAFSIFLLRQFFRTIPEEISEAARIDGLSEWGIYWRVILPMSVPALVTVGLFQFVAAWNDFSGPLLFLSNKDRFPLAYGLEQFVSSYADQTHLLLAAATLFTLPIVVLFFFAQKTFLKGIATTGLKD</sequence>
<organism evidence="9 10">
    <name type="scientific">Blastopirellula marina</name>
    <dbReference type="NCBI Taxonomy" id="124"/>
    <lineage>
        <taxon>Bacteria</taxon>
        <taxon>Pseudomonadati</taxon>
        <taxon>Planctomycetota</taxon>
        <taxon>Planctomycetia</taxon>
        <taxon>Pirellulales</taxon>
        <taxon>Pirellulaceae</taxon>
        <taxon>Blastopirellula</taxon>
    </lineage>
</organism>
<feature type="transmembrane region" description="Helical" evidence="7">
    <location>
        <begin position="122"/>
        <end position="143"/>
    </location>
</feature>
<keyword evidence="3" id="KW-1003">Cell membrane</keyword>
<keyword evidence="9" id="KW-0067">ATP-binding</keyword>
<proteinExistence type="inferred from homology"/>
<reference evidence="9 10" key="1">
    <citation type="submission" date="2018-02" db="EMBL/GenBank/DDBJ databases">
        <title>Comparative genomes isolates from brazilian mangrove.</title>
        <authorList>
            <person name="Araujo J.E."/>
            <person name="Taketani R.G."/>
            <person name="Silva M.C.P."/>
            <person name="Loureco M.V."/>
            <person name="Andreote F.D."/>
        </authorList>
    </citation>
    <scope>NUCLEOTIDE SEQUENCE [LARGE SCALE GENOMIC DNA]</scope>
    <source>
        <strain evidence="9 10">Nap-Phe MGV</strain>
    </source>
</reference>
<name>A0A2S8GQC6_9BACT</name>
<dbReference type="EMBL" id="PUHZ01000009">
    <property type="protein sequence ID" value="PQO46627.1"/>
    <property type="molecule type" value="Genomic_DNA"/>
</dbReference>
<dbReference type="PANTHER" id="PTHR43744:SF12">
    <property type="entry name" value="ABC TRANSPORTER PERMEASE PROTEIN MG189-RELATED"/>
    <property type="match status" value="1"/>
</dbReference>
<dbReference type="PANTHER" id="PTHR43744">
    <property type="entry name" value="ABC TRANSPORTER PERMEASE PROTEIN MG189-RELATED-RELATED"/>
    <property type="match status" value="1"/>
</dbReference>
<protein>
    <submittedName>
        <fullName evidence="9">Sugar ABC transporter ATP-binding protein</fullName>
    </submittedName>
</protein>
<dbReference type="GO" id="GO:0005886">
    <property type="term" value="C:plasma membrane"/>
    <property type="evidence" value="ECO:0007669"/>
    <property type="project" value="UniProtKB-SubCell"/>
</dbReference>
<feature type="transmembrane region" description="Helical" evidence="7">
    <location>
        <begin position="88"/>
        <end position="110"/>
    </location>
</feature>
<dbReference type="InterPro" id="IPR000515">
    <property type="entry name" value="MetI-like"/>
</dbReference>
<gene>
    <name evidence="9" type="ORF">C5Y93_08615</name>
</gene>
<dbReference type="InterPro" id="IPR035906">
    <property type="entry name" value="MetI-like_sf"/>
</dbReference>
<feature type="transmembrane region" description="Helical" evidence="7">
    <location>
        <begin position="155"/>
        <end position="175"/>
    </location>
</feature>
<comment type="subcellular location">
    <subcellularLocation>
        <location evidence="1 7">Cell membrane</location>
        <topology evidence="1 7">Multi-pass membrane protein</topology>
    </subcellularLocation>
</comment>
<evidence type="ECO:0000256" key="3">
    <source>
        <dbReference type="ARBA" id="ARBA00022475"/>
    </source>
</evidence>
<evidence type="ECO:0000256" key="2">
    <source>
        <dbReference type="ARBA" id="ARBA00022448"/>
    </source>
</evidence>
<dbReference type="Pfam" id="PF00528">
    <property type="entry name" value="BPD_transp_1"/>
    <property type="match status" value="1"/>
</dbReference>
<keyword evidence="9" id="KW-0547">Nucleotide-binding</keyword>
<comment type="similarity">
    <text evidence="7">Belongs to the binding-protein-dependent transport system permease family.</text>
</comment>
<keyword evidence="2 7" id="KW-0813">Transport</keyword>
<dbReference type="Gene3D" id="1.10.3720.10">
    <property type="entry name" value="MetI-like"/>
    <property type="match status" value="1"/>
</dbReference>
<accession>A0A2S8GQC6</accession>
<comment type="caution">
    <text evidence="9">The sequence shown here is derived from an EMBL/GenBank/DDBJ whole genome shotgun (WGS) entry which is preliminary data.</text>
</comment>
<keyword evidence="6 7" id="KW-0472">Membrane</keyword>
<evidence type="ECO:0000259" key="8">
    <source>
        <dbReference type="PROSITE" id="PS50928"/>
    </source>
</evidence>
<evidence type="ECO:0000256" key="5">
    <source>
        <dbReference type="ARBA" id="ARBA00022989"/>
    </source>
</evidence>
<dbReference type="CDD" id="cd06261">
    <property type="entry name" value="TM_PBP2"/>
    <property type="match status" value="1"/>
</dbReference>
<dbReference type="SUPFAM" id="SSF161098">
    <property type="entry name" value="MetI-like"/>
    <property type="match status" value="1"/>
</dbReference>
<feature type="domain" description="ABC transmembrane type-1" evidence="8">
    <location>
        <begin position="85"/>
        <end position="275"/>
    </location>
</feature>
<dbReference type="OrthoDB" id="266229at2"/>
<evidence type="ECO:0000256" key="4">
    <source>
        <dbReference type="ARBA" id="ARBA00022692"/>
    </source>
</evidence>